<gene>
    <name evidence="5" type="primary">BANK1</name>
</gene>
<dbReference type="GO" id="GO:0050869">
    <property type="term" value="P:negative regulation of B cell activation"/>
    <property type="evidence" value="ECO:0007669"/>
    <property type="project" value="TreeGrafter"/>
</dbReference>
<dbReference type="Proteomes" id="UP000694426">
    <property type="component" value="Unplaced"/>
</dbReference>
<sequence>DFNLPDTRGAPEKTDLRFEPEVLSETLEVNEQSVLVLPERISCENPGEIFILLKDEIDDETFEIEFIADNQRIRTQPASWSKKVKYMKALDFPAGPVYINVYCGGVIKTTAQIEYYTALEEIERVFQKVADPIAFACQKLDSVLTLLLESKIITSEFHISQSEEQHYQQANSHLEEFPTLLHCAARFGLKNLAALLLKCPEATWACRIANTHGDDPASLAEKHGHKELRKLIKELSVTGRNGNTDMGYTWVVVFFILFTPQFLCNSIVFPLWFLISFLYPTYGTQFRAFSERNFVEDRSDREYGDGLLTACYREDQDTYEEDDKEEHPYTFAKLDESLYDLILAEKEEEKRKERRSFITNRPPAPAPRPVCSPARNENTPYIVQVFQQKATQMPSDYNKMYCNVRKHGTEFNLEELIHLQKQVKKGAISVDEALDKFKRWQNENQRLQSTLQETMRHLRDISIGNRLGKENLHVKLHFLLAFKTPKT</sequence>
<evidence type="ECO:0000256" key="3">
    <source>
        <dbReference type="SAM" id="Phobius"/>
    </source>
</evidence>
<proteinExistence type="predicted"/>
<evidence type="ECO:0000313" key="5">
    <source>
        <dbReference type="Ensembl" id="ENSABRP00000011847.1"/>
    </source>
</evidence>
<dbReference type="Ensembl" id="ENSABRT00000016973.1">
    <property type="protein sequence ID" value="ENSABRP00000011847.1"/>
    <property type="gene ID" value="ENSABRG00000010425.1"/>
</dbReference>
<feature type="coiled-coil region" evidence="1">
    <location>
        <begin position="430"/>
        <end position="457"/>
    </location>
</feature>
<dbReference type="GO" id="GO:0051898">
    <property type="term" value="P:negative regulation of phosphatidylinositol 3-kinase/protein kinase B signal transduction"/>
    <property type="evidence" value="ECO:0007669"/>
    <property type="project" value="TreeGrafter"/>
</dbReference>
<evidence type="ECO:0000256" key="1">
    <source>
        <dbReference type="SAM" id="Coils"/>
    </source>
</evidence>
<evidence type="ECO:0000259" key="4">
    <source>
        <dbReference type="PROSITE" id="PS51376"/>
    </source>
</evidence>
<dbReference type="Gene3D" id="1.25.40.20">
    <property type="entry name" value="Ankyrin repeat-containing domain"/>
    <property type="match status" value="1"/>
</dbReference>
<feature type="region of interest" description="Disordered" evidence="2">
    <location>
        <begin position="353"/>
        <end position="373"/>
    </location>
</feature>
<dbReference type="GO" id="GO:0005102">
    <property type="term" value="F:signaling receptor binding"/>
    <property type="evidence" value="ECO:0007669"/>
    <property type="project" value="TreeGrafter"/>
</dbReference>
<dbReference type="PANTHER" id="PTHR16267:SF13">
    <property type="entry name" value="B-CELL SCAFFOLD PROTEIN WITH ANKYRIN REPEATS"/>
    <property type="match status" value="1"/>
</dbReference>
<dbReference type="GO" id="GO:0042113">
    <property type="term" value="P:B cell activation"/>
    <property type="evidence" value="ECO:0007669"/>
    <property type="project" value="TreeGrafter"/>
</dbReference>
<feature type="transmembrane region" description="Helical" evidence="3">
    <location>
        <begin position="250"/>
        <end position="279"/>
    </location>
</feature>
<dbReference type="AlphaFoldDB" id="A0A8B9BYX9"/>
<dbReference type="GeneTree" id="ENSGT00390000008787"/>
<dbReference type="GO" id="GO:1990782">
    <property type="term" value="F:protein tyrosine kinase binding"/>
    <property type="evidence" value="ECO:0007669"/>
    <property type="project" value="TreeGrafter"/>
</dbReference>
<keyword evidence="3" id="KW-1133">Transmembrane helix</keyword>
<evidence type="ECO:0000256" key="2">
    <source>
        <dbReference type="SAM" id="MobiDB-lite"/>
    </source>
</evidence>
<accession>A0A8B9BYX9</accession>
<dbReference type="PANTHER" id="PTHR16267">
    <property type="entry name" value="BANK1/PIK3AP1 FAMILY MEMBER"/>
    <property type="match status" value="1"/>
</dbReference>
<name>A0A8B9BYX9_9AVES</name>
<feature type="domain" description="DBB" evidence="4">
    <location>
        <begin position="36"/>
        <end position="160"/>
    </location>
</feature>
<organism evidence="5 6">
    <name type="scientific">Anser brachyrhynchus</name>
    <name type="common">Pink-footed goose</name>
    <dbReference type="NCBI Taxonomy" id="132585"/>
    <lineage>
        <taxon>Eukaryota</taxon>
        <taxon>Metazoa</taxon>
        <taxon>Chordata</taxon>
        <taxon>Craniata</taxon>
        <taxon>Vertebrata</taxon>
        <taxon>Euteleostomi</taxon>
        <taxon>Archelosauria</taxon>
        <taxon>Archosauria</taxon>
        <taxon>Dinosauria</taxon>
        <taxon>Saurischia</taxon>
        <taxon>Theropoda</taxon>
        <taxon>Coelurosauria</taxon>
        <taxon>Aves</taxon>
        <taxon>Neognathae</taxon>
        <taxon>Galloanserae</taxon>
        <taxon>Anseriformes</taxon>
        <taxon>Anatidae</taxon>
        <taxon>Anserinae</taxon>
        <taxon>Anser</taxon>
    </lineage>
</organism>
<keyword evidence="6" id="KW-1185">Reference proteome</keyword>
<keyword evidence="3" id="KW-0472">Membrane</keyword>
<keyword evidence="3" id="KW-0812">Transmembrane</keyword>
<reference evidence="5" key="1">
    <citation type="submission" date="2025-08" db="UniProtKB">
        <authorList>
            <consortium name="Ensembl"/>
        </authorList>
    </citation>
    <scope>IDENTIFICATION</scope>
</reference>
<protein>
    <submittedName>
        <fullName evidence="5">B cell scaffold protein with ankyrin repeats 1</fullName>
    </submittedName>
</protein>
<dbReference type="PROSITE" id="PS51376">
    <property type="entry name" value="DBB"/>
    <property type="match status" value="1"/>
</dbReference>
<dbReference type="InterPro" id="IPR017893">
    <property type="entry name" value="DBB_domain"/>
</dbReference>
<keyword evidence="1" id="KW-0175">Coiled coil</keyword>
<evidence type="ECO:0000313" key="6">
    <source>
        <dbReference type="Proteomes" id="UP000694426"/>
    </source>
</evidence>
<dbReference type="Pfam" id="PF14545">
    <property type="entry name" value="DBB"/>
    <property type="match status" value="1"/>
</dbReference>
<reference evidence="5" key="2">
    <citation type="submission" date="2025-09" db="UniProtKB">
        <authorList>
            <consortium name="Ensembl"/>
        </authorList>
    </citation>
    <scope>IDENTIFICATION</scope>
</reference>
<dbReference type="SMART" id="SM01282">
    <property type="entry name" value="DBB"/>
    <property type="match status" value="1"/>
</dbReference>
<dbReference type="InterPro" id="IPR052446">
    <property type="entry name" value="B-cell_PI3K-Signaling_Adptrs"/>
</dbReference>
<dbReference type="InterPro" id="IPR036770">
    <property type="entry name" value="Ankyrin_rpt-contain_sf"/>
</dbReference>